<feature type="domain" description="YdhG-like" evidence="1">
    <location>
        <begin position="19"/>
        <end position="126"/>
    </location>
</feature>
<protein>
    <submittedName>
        <fullName evidence="2">DUF1801 domain-containing protein</fullName>
    </submittedName>
</protein>
<dbReference type="Proteomes" id="UP001059844">
    <property type="component" value="Chromosome"/>
</dbReference>
<dbReference type="EMBL" id="CP101751">
    <property type="protein sequence ID" value="UUC45708.1"/>
    <property type="molecule type" value="Genomic_DNA"/>
</dbReference>
<name>A0ABY5IVB4_9FLAO</name>
<keyword evidence="3" id="KW-1185">Reference proteome</keyword>
<proteinExistence type="predicted"/>
<dbReference type="SUPFAM" id="SSF159888">
    <property type="entry name" value="YdhG-like"/>
    <property type="match status" value="1"/>
</dbReference>
<dbReference type="RefSeq" id="WP_256551395.1">
    <property type="nucleotide sequence ID" value="NZ_CP101751.1"/>
</dbReference>
<evidence type="ECO:0000259" key="1">
    <source>
        <dbReference type="Pfam" id="PF08818"/>
    </source>
</evidence>
<gene>
    <name evidence="2" type="ORF">NOX80_00510</name>
</gene>
<dbReference type="Gene3D" id="3.90.1150.200">
    <property type="match status" value="1"/>
</dbReference>
<sequence>MMNITVTEHIQNRNHPLTAIIMALRQIILEVDNRIAEQIKWNSPSFYYSGAMKPFDPKEYKRDIVVFNLHKEDCVLLVFPTGATIHDTSGLLEGKFTDSRKVVLFKSIDQVMQRKNDLQAIITEWLRLVDTP</sequence>
<evidence type="ECO:0000313" key="2">
    <source>
        <dbReference type="EMBL" id="UUC45708.1"/>
    </source>
</evidence>
<dbReference type="Pfam" id="PF08818">
    <property type="entry name" value="DUF1801"/>
    <property type="match status" value="1"/>
</dbReference>
<reference evidence="2" key="1">
    <citation type="submission" date="2022-07" db="EMBL/GenBank/DDBJ databases">
        <title>Isolation, identification, and degradation of a PFOSA degrading strain from sewage treatment plant.</title>
        <authorList>
            <person name="Zhang L."/>
            <person name="Huo Y."/>
        </authorList>
    </citation>
    <scope>NUCLEOTIDE SEQUENCE</scope>
    <source>
        <strain evidence="2">C1</strain>
    </source>
</reference>
<evidence type="ECO:0000313" key="3">
    <source>
        <dbReference type="Proteomes" id="UP001059844"/>
    </source>
</evidence>
<accession>A0ABY5IVB4</accession>
<dbReference type="InterPro" id="IPR014922">
    <property type="entry name" value="YdhG-like"/>
</dbReference>
<organism evidence="2 3">
    <name type="scientific">Flavobacterium cerinum</name>
    <dbReference type="NCBI Taxonomy" id="2502784"/>
    <lineage>
        <taxon>Bacteria</taxon>
        <taxon>Pseudomonadati</taxon>
        <taxon>Bacteroidota</taxon>
        <taxon>Flavobacteriia</taxon>
        <taxon>Flavobacteriales</taxon>
        <taxon>Flavobacteriaceae</taxon>
        <taxon>Flavobacterium</taxon>
    </lineage>
</organism>